<organism evidence="2 3">
    <name type="scientific">Calothrix parasitica NIES-267</name>
    <dbReference type="NCBI Taxonomy" id="1973488"/>
    <lineage>
        <taxon>Bacteria</taxon>
        <taxon>Bacillati</taxon>
        <taxon>Cyanobacteriota</taxon>
        <taxon>Cyanophyceae</taxon>
        <taxon>Nostocales</taxon>
        <taxon>Calotrichaceae</taxon>
        <taxon>Calothrix</taxon>
    </lineage>
</organism>
<evidence type="ECO:0000313" key="3">
    <source>
        <dbReference type="Proteomes" id="UP000218418"/>
    </source>
</evidence>
<evidence type="ECO:0008006" key="4">
    <source>
        <dbReference type="Google" id="ProtNLM"/>
    </source>
</evidence>
<dbReference type="AlphaFoldDB" id="A0A1Z4LIZ8"/>
<dbReference type="Proteomes" id="UP000218418">
    <property type="component" value="Chromosome"/>
</dbReference>
<sequence>MNFTKPLFFAFILLSTSLIGCVKSVNSQVTSSKASEVAVASGQRRSKISASREIKQGWKNFQANGIELQLPSYYEGGNTKQNSQAVLERIEKAGIPSDLITNTFQIQDYELFAINPKEVIKGNISYIEVRKEELPASIPLQFMTDKFAEGVSQTGPNIVEKKVVSLDNYQAGKVVFKVINPQTNQVQGIGVSYLFEENQDFWAVTYVTSSESQLQKQLPVFEESASTFRITGKS</sequence>
<dbReference type="PROSITE" id="PS51257">
    <property type="entry name" value="PROKAR_LIPOPROTEIN"/>
    <property type="match status" value="1"/>
</dbReference>
<proteinExistence type="predicted"/>
<feature type="signal peptide" evidence="1">
    <location>
        <begin position="1"/>
        <end position="20"/>
    </location>
</feature>
<evidence type="ECO:0000313" key="2">
    <source>
        <dbReference type="EMBL" id="BAY81220.1"/>
    </source>
</evidence>
<keyword evidence="3" id="KW-1185">Reference proteome</keyword>
<dbReference type="EMBL" id="AP018227">
    <property type="protein sequence ID" value="BAY81220.1"/>
    <property type="molecule type" value="Genomic_DNA"/>
</dbReference>
<reference evidence="2 3" key="1">
    <citation type="submission" date="2017-06" db="EMBL/GenBank/DDBJ databases">
        <title>Genome sequencing of cyanobaciteial culture collection at National Institute for Environmental Studies (NIES).</title>
        <authorList>
            <person name="Hirose Y."/>
            <person name="Shimura Y."/>
            <person name="Fujisawa T."/>
            <person name="Nakamura Y."/>
            <person name="Kawachi M."/>
        </authorList>
    </citation>
    <scope>NUCLEOTIDE SEQUENCE [LARGE SCALE GENOMIC DNA]</scope>
    <source>
        <strain evidence="2 3">NIES-267</strain>
    </source>
</reference>
<accession>A0A1Z4LIZ8</accession>
<evidence type="ECO:0000256" key="1">
    <source>
        <dbReference type="SAM" id="SignalP"/>
    </source>
</evidence>
<keyword evidence="1" id="KW-0732">Signal</keyword>
<protein>
    <recommendedName>
        <fullName evidence="4">Lipoprotein</fullName>
    </recommendedName>
</protein>
<dbReference type="OrthoDB" id="573118at2"/>
<feature type="chain" id="PRO_5012193447" description="Lipoprotein" evidence="1">
    <location>
        <begin position="21"/>
        <end position="234"/>
    </location>
</feature>
<name>A0A1Z4LIZ8_9CYAN</name>
<gene>
    <name evidence="2" type="ORF">NIES267_06950</name>
</gene>